<dbReference type="PANTHER" id="PTHR22939:SF129">
    <property type="entry name" value="SERINE PROTEASE HTRA2, MITOCHONDRIAL"/>
    <property type="match status" value="1"/>
</dbReference>
<keyword evidence="8" id="KW-0720">Serine protease</keyword>
<name>A0A918IUV1_9RHOB</name>
<dbReference type="GO" id="GO:0006508">
    <property type="term" value="P:proteolysis"/>
    <property type="evidence" value="ECO:0007669"/>
    <property type="project" value="UniProtKB-KW"/>
</dbReference>
<feature type="active site" description="Charge relay system" evidence="9">
    <location>
        <position position="216"/>
    </location>
</feature>
<evidence type="ECO:0000313" key="13">
    <source>
        <dbReference type="EMBL" id="GGW31742.1"/>
    </source>
</evidence>
<dbReference type="InterPro" id="IPR011782">
    <property type="entry name" value="Pept_S1C_Do"/>
</dbReference>
<evidence type="ECO:0000256" key="1">
    <source>
        <dbReference type="ARBA" id="ARBA00004418"/>
    </source>
</evidence>
<evidence type="ECO:0000259" key="12">
    <source>
        <dbReference type="SMART" id="SM00228"/>
    </source>
</evidence>
<dbReference type="InterPro" id="IPR036034">
    <property type="entry name" value="PDZ_sf"/>
</dbReference>
<dbReference type="GO" id="GO:0042597">
    <property type="term" value="C:periplasmic space"/>
    <property type="evidence" value="ECO:0007669"/>
    <property type="project" value="UniProtKB-SubCell"/>
</dbReference>
<accession>A0A918IUV1</accession>
<evidence type="ECO:0000256" key="11">
    <source>
        <dbReference type="SAM" id="SignalP"/>
    </source>
</evidence>
<keyword evidence="5" id="KW-0677">Repeat</keyword>
<proteinExistence type="inferred from homology"/>
<feature type="binding site" evidence="10">
    <location>
        <position position="110"/>
    </location>
    <ligand>
        <name>substrate</name>
    </ligand>
</feature>
<feature type="binding site" evidence="10">
    <location>
        <position position="140"/>
    </location>
    <ligand>
        <name>substrate</name>
    </ligand>
</feature>
<dbReference type="SMART" id="SM00228">
    <property type="entry name" value="PDZ"/>
    <property type="match status" value="2"/>
</dbReference>
<dbReference type="PANTHER" id="PTHR22939">
    <property type="entry name" value="SERINE PROTEASE FAMILY S1C HTRA-RELATED"/>
    <property type="match status" value="1"/>
</dbReference>
<evidence type="ECO:0000256" key="6">
    <source>
        <dbReference type="ARBA" id="ARBA00022764"/>
    </source>
</evidence>
<gene>
    <name evidence="13" type="ORF">GCM10011452_20400</name>
</gene>
<feature type="active site" description="Charge relay system" evidence="9">
    <location>
        <position position="110"/>
    </location>
</feature>
<keyword evidence="3 13" id="KW-0645">Protease</keyword>
<sequence>MQVFRMNRLTRLFCTPLLIAALSTPIFAQDVPQDQAQISLSFAPVVRQAAPAVVNIYATVVVEQKVNPFAGDPFFEQFFQGMGRSVPRVENALGSGVIVGQDGIVVSNYHVVGNATEIRVELSDRREFKAHVLLADKEADLAVLQLEGARDLPSLPLRNSDAVEVGELVLAIGNPFGVGQTVSSGIISGLGRSTLAIGAGHGYFIQTDAAINPGNSGGALVDVAGRLIGINTAILTRGGGSNGIGFAIPSNLVQNFIEQAVAGETRFQRPWAGVQGQAMDAAMAEAMGLPRPEGVVVAQLHPESPFRAAGLAVGDVILAIDGAPTDSPQEVMFRLAALGIGKEVSITYLHDGTRREAKTTLVAAPDSPARDPRTMGNDSVLRGLSVSRINPAVSAEMNLPDTASEGVVVTGADALAARVGLRPGDVLVAINGQKIVTPADVEAASTQLQRRWAVEVLRDGQPMMLRFRI</sequence>
<evidence type="ECO:0000256" key="7">
    <source>
        <dbReference type="ARBA" id="ARBA00022801"/>
    </source>
</evidence>
<evidence type="ECO:0000256" key="4">
    <source>
        <dbReference type="ARBA" id="ARBA00022729"/>
    </source>
</evidence>
<dbReference type="SUPFAM" id="SSF50156">
    <property type="entry name" value="PDZ domain-like"/>
    <property type="match status" value="2"/>
</dbReference>
<evidence type="ECO:0000256" key="8">
    <source>
        <dbReference type="ARBA" id="ARBA00022825"/>
    </source>
</evidence>
<feature type="domain" description="PDZ" evidence="12">
    <location>
        <begin position="270"/>
        <end position="352"/>
    </location>
</feature>
<dbReference type="InterPro" id="IPR001478">
    <property type="entry name" value="PDZ"/>
</dbReference>
<dbReference type="InterPro" id="IPR001940">
    <property type="entry name" value="Peptidase_S1C"/>
</dbReference>
<dbReference type="Gene3D" id="2.30.42.60">
    <property type="match status" value="1"/>
</dbReference>
<keyword evidence="7" id="KW-0378">Hydrolase</keyword>
<dbReference type="AlphaFoldDB" id="A0A918IUV1"/>
<dbReference type="Gene3D" id="2.40.10.120">
    <property type="match status" value="1"/>
</dbReference>
<evidence type="ECO:0000256" key="2">
    <source>
        <dbReference type="ARBA" id="ARBA00010541"/>
    </source>
</evidence>
<dbReference type="EMBL" id="BMYQ01000005">
    <property type="protein sequence ID" value="GGW31742.1"/>
    <property type="molecule type" value="Genomic_DNA"/>
</dbReference>
<dbReference type="Pfam" id="PF13365">
    <property type="entry name" value="Trypsin_2"/>
    <property type="match status" value="1"/>
</dbReference>
<evidence type="ECO:0000256" key="5">
    <source>
        <dbReference type="ARBA" id="ARBA00022737"/>
    </source>
</evidence>
<protein>
    <submittedName>
        <fullName evidence="13">Serine protease</fullName>
    </submittedName>
</protein>
<feature type="binding site" evidence="10">
    <location>
        <begin position="214"/>
        <end position="216"/>
    </location>
    <ligand>
        <name>substrate</name>
    </ligand>
</feature>
<comment type="similarity">
    <text evidence="2">Belongs to the peptidase S1C family.</text>
</comment>
<reference evidence="13" key="2">
    <citation type="submission" date="2020-09" db="EMBL/GenBank/DDBJ databases">
        <authorList>
            <person name="Sun Q."/>
            <person name="Kim S."/>
        </authorList>
    </citation>
    <scope>NUCLEOTIDE SEQUENCE</scope>
    <source>
        <strain evidence="13">KCTC 23714</strain>
    </source>
</reference>
<keyword evidence="14" id="KW-1185">Reference proteome</keyword>
<evidence type="ECO:0000256" key="10">
    <source>
        <dbReference type="PIRSR" id="PIRSR611782-2"/>
    </source>
</evidence>
<dbReference type="GO" id="GO:0004252">
    <property type="term" value="F:serine-type endopeptidase activity"/>
    <property type="evidence" value="ECO:0007669"/>
    <property type="project" value="InterPro"/>
</dbReference>
<dbReference type="InterPro" id="IPR009003">
    <property type="entry name" value="Peptidase_S1_PA"/>
</dbReference>
<comment type="caution">
    <text evidence="13">The sequence shown here is derived from an EMBL/GenBank/DDBJ whole genome shotgun (WGS) entry which is preliminary data.</text>
</comment>
<reference evidence="13" key="1">
    <citation type="journal article" date="2014" name="Int. J. Syst. Evol. Microbiol.">
        <title>Complete genome sequence of Corynebacterium casei LMG S-19264T (=DSM 44701T), isolated from a smear-ripened cheese.</title>
        <authorList>
            <consortium name="US DOE Joint Genome Institute (JGI-PGF)"/>
            <person name="Walter F."/>
            <person name="Albersmeier A."/>
            <person name="Kalinowski J."/>
            <person name="Ruckert C."/>
        </authorList>
    </citation>
    <scope>NUCLEOTIDE SEQUENCE</scope>
    <source>
        <strain evidence="13">KCTC 23714</strain>
    </source>
</reference>
<feature type="domain" description="PDZ" evidence="12">
    <location>
        <begin position="380"/>
        <end position="460"/>
    </location>
</feature>
<dbReference type="Proteomes" id="UP000628984">
    <property type="component" value="Unassembled WGS sequence"/>
</dbReference>
<organism evidence="13 14">
    <name type="scientific">Gemmobacter lanyuensis</name>
    <dbReference type="NCBI Taxonomy" id="1054497"/>
    <lineage>
        <taxon>Bacteria</taxon>
        <taxon>Pseudomonadati</taxon>
        <taxon>Pseudomonadota</taxon>
        <taxon>Alphaproteobacteria</taxon>
        <taxon>Rhodobacterales</taxon>
        <taxon>Paracoccaceae</taxon>
        <taxon>Gemmobacter</taxon>
    </lineage>
</organism>
<feature type="chain" id="PRO_5038604161" evidence="11">
    <location>
        <begin position="29"/>
        <end position="469"/>
    </location>
</feature>
<dbReference type="InterPro" id="IPR041489">
    <property type="entry name" value="PDZ_6"/>
</dbReference>
<keyword evidence="4 11" id="KW-0732">Signal</keyword>
<dbReference type="PRINTS" id="PR00834">
    <property type="entry name" value="PROTEASES2C"/>
</dbReference>
<evidence type="ECO:0000313" key="14">
    <source>
        <dbReference type="Proteomes" id="UP000628984"/>
    </source>
</evidence>
<feature type="signal peptide" evidence="11">
    <location>
        <begin position="1"/>
        <end position="28"/>
    </location>
</feature>
<dbReference type="NCBIfam" id="TIGR02037">
    <property type="entry name" value="degP_htrA_DO"/>
    <property type="match status" value="1"/>
</dbReference>
<dbReference type="Pfam" id="PF17820">
    <property type="entry name" value="PDZ_6"/>
    <property type="match status" value="1"/>
</dbReference>
<comment type="subcellular location">
    <subcellularLocation>
        <location evidence="1">Periplasm</location>
    </subcellularLocation>
</comment>
<evidence type="ECO:0000256" key="3">
    <source>
        <dbReference type="ARBA" id="ARBA00022670"/>
    </source>
</evidence>
<dbReference type="SUPFAM" id="SSF50494">
    <property type="entry name" value="Trypsin-like serine proteases"/>
    <property type="match status" value="1"/>
</dbReference>
<keyword evidence="6" id="KW-0574">Periplasm</keyword>
<feature type="active site" description="Charge relay system" evidence="9">
    <location>
        <position position="140"/>
    </location>
</feature>
<dbReference type="Gene3D" id="2.30.42.10">
    <property type="match status" value="1"/>
</dbReference>
<evidence type="ECO:0000256" key="9">
    <source>
        <dbReference type="PIRSR" id="PIRSR611782-1"/>
    </source>
</evidence>
<dbReference type="Pfam" id="PF13180">
    <property type="entry name" value="PDZ_2"/>
    <property type="match status" value="1"/>
</dbReference>